<dbReference type="EMBL" id="QHKS01000008">
    <property type="protein sequence ID" value="RDK01964.1"/>
    <property type="molecule type" value="Genomic_DNA"/>
</dbReference>
<gene>
    <name evidence="2" type="ORF">DLM46_13445</name>
</gene>
<evidence type="ECO:0008006" key="4">
    <source>
        <dbReference type="Google" id="ProtNLM"/>
    </source>
</evidence>
<name>A0A370N8M4_9BURK</name>
<dbReference type="AlphaFoldDB" id="A0A370N8M4"/>
<evidence type="ECO:0000256" key="1">
    <source>
        <dbReference type="SAM" id="SignalP"/>
    </source>
</evidence>
<reference evidence="3" key="1">
    <citation type="submission" date="2018-05" db="EMBL/GenBank/DDBJ databases">
        <authorList>
            <person name="Feng T."/>
        </authorList>
    </citation>
    <scope>NUCLEOTIDE SEQUENCE [LARGE SCALE GENOMIC DNA]</scope>
    <source>
        <strain evidence="3">S27</strain>
    </source>
</reference>
<dbReference type="PROSITE" id="PS51257">
    <property type="entry name" value="PROKAR_LIPOPROTEIN"/>
    <property type="match status" value="1"/>
</dbReference>
<dbReference type="RefSeq" id="WP_115101268.1">
    <property type="nucleotide sequence ID" value="NZ_QHKS01000008.1"/>
</dbReference>
<feature type="chain" id="PRO_5016621501" description="Lipoprotein" evidence="1">
    <location>
        <begin position="29"/>
        <end position="241"/>
    </location>
</feature>
<accession>A0A370N8M4</accession>
<dbReference type="OrthoDB" id="9094906at2"/>
<organism evidence="2 3">
    <name type="scientific">Paraburkholderia lacunae</name>
    <dbReference type="NCBI Taxonomy" id="2211104"/>
    <lineage>
        <taxon>Bacteria</taxon>
        <taxon>Pseudomonadati</taxon>
        <taxon>Pseudomonadota</taxon>
        <taxon>Betaproteobacteria</taxon>
        <taxon>Burkholderiales</taxon>
        <taxon>Burkholderiaceae</taxon>
        <taxon>Paraburkholderia</taxon>
    </lineage>
</organism>
<keyword evidence="3" id="KW-1185">Reference proteome</keyword>
<evidence type="ECO:0000313" key="3">
    <source>
        <dbReference type="Proteomes" id="UP000254875"/>
    </source>
</evidence>
<evidence type="ECO:0000313" key="2">
    <source>
        <dbReference type="EMBL" id="RDK01964.1"/>
    </source>
</evidence>
<keyword evidence="1" id="KW-0732">Signal</keyword>
<feature type="signal peptide" evidence="1">
    <location>
        <begin position="1"/>
        <end position="28"/>
    </location>
</feature>
<dbReference type="Proteomes" id="UP000254875">
    <property type="component" value="Unassembled WGS sequence"/>
</dbReference>
<proteinExistence type="predicted"/>
<comment type="caution">
    <text evidence="2">The sequence shown here is derived from an EMBL/GenBank/DDBJ whole genome shotgun (WGS) entry which is preliminary data.</text>
</comment>
<protein>
    <recommendedName>
        <fullName evidence="4">Lipoprotein</fullName>
    </recommendedName>
</protein>
<sequence>MKRFNALARGGRLVVTLFATLASGTALAGTACNKQPVQPQSIQAFGRDMIVNGVPTSVVGMQFSGAPSDVAEAFREYWKAEDVPSKNRSSASGILLSALDDQCLYVLTIPPQPDGAHTRAMMSVIKLSSNQAIHRIPDSAVPLPESSKIVSDVESRDPGQTGRTWLLDVPGEARWNAQRYRNRLAAQGWSSLGRQPDYQSAGAPSAHGTAFAMQRGSDSVDVSFSDRDGRTVAVVNATRNR</sequence>